<dbReference type="InterPro" id="IPR027417">
    <property type="entry name" value="P-loop_NTPase"/>
</dbReference>
<dbReference type="EMBL" id="LAZR01011772">
    <property type="protein sequence ID" value="KKM59931.1"/>
    <property type="molecule type" value="Genomic_DNA"/>
</dbReference>
<evidence type="ECO:0008006" key="2">
    <source>
        <dbReference type="Google" id="ProtNLM"/>
    </source>
</evidence>
<dbReference type="AlphaFoldDB" id="A0A0F9JCB8"/>
<proteinExistence type="predicted"/>
<gene>
    <name evidence="1" type="ORF">LCGC14_1546930</name>
</gene>
<dbReference type="Gene3D" id="3.40.50.300">
    <property type="entry name" value="P-loop containing nucleotide triphosphate hydrolases"/>
    <property type="match status" value="1"/>
</dbReference>
<comment type="caution">
    <text evidence="1">The sequence shown here is derived from an EMBL/GenBank/DDBJ whole genome shotgun (WGS) entry which is preliminary data.</text>
</comment>
<evidence type="ECO:0000313" key="1">
    <source>
        <dbReference type="EMBL" id="KKM59931.1"/>
    </source>
</evidence>
<accession>A0A0F9JCB8</accession>
<dbReference type="Gene3D" id="3.30.420.240">
    <property type="match status" value="1"/>
</dbReference>
<organism evidence="1">
    <name type="scientific">marine sediment metagenome</name>
    <dbReference type="NCBI Taxonomy" id="412755"/>
    <lineage>
        <taxon>unclassified sequences</taxon>
        <taxon>metagenomes</taxon>
        <taxon>ecological metagenomes</taxon>
    </lineage>
</organism>
<name>A0A0F9JCB8_9ZZZZ</name>
<sequence length="533" mass="61291">MTEDKKQLDKDTIDKFREMGESSLFFFARAILGFEDFDKNIHKPACDELQDPKNTRVLVVFPRVWFKSTMGAIAYAIWEGIKNPNIRILIVQNSYANACKKLQSIKQIFEKNKLLRALWPHVLPGKNSIWSRECLTLTRTAAHPEGTFEAAGTGTAVISRHFDIIIEDDTVAPEKDALTGLMQVPTQFEIEKAIGWHRVAYPLLLHPIKSKRVVIGTRWAERDLIGWILENCPEFKLISRAARENDKGEGDLNGHIIWDRYNDEVLAQLERSMGPYMFQTLYMNMPIASINQVFKREWIQYFTDLPIQRGDSGICCTSVDPAASDSDSSSDPDYNTVVTTKVYPKSGMIYVVDAHKERMNPGQLIGEILRQQAIWDSVVVKIEAIAYQRTLNYWLKKKQEKLNRYFYVEEIKSHGKTSKEDRIRAMQPFFSNGLIYLSINCQDVERELLSFPNGAHDDLIDALCMQVGFWADETRVRRIDKERNNLLDPFSGASLIAECMGLANQSHGYPFDIGLMSERLSPRRQYEYEGTYR</sequence>
<reference evidence="1" key="1">
    <citation type="journal article" date="2015" name="Nature">
        <title>Complex archaea that bridge the gap between prokaryotes and eukaryotes.</title>
        <authorList>
            <person name="Spang A."/>
            <person name="Saw J.H."/>
            <person name="Jorgensen S.L."/>
            <person name="Zaremba-Niedzwiedzka K."/>
            <person name="Martijn J."/>
            <person name="Lind A.E."/>
            <person name="van Eijk R."/>
            <person name="Schleper C."/>
            <person name="Guy L."/>
            <person name="Ettema T.J."/>
        </authorList>
    </citation>
    <scope>NUCLEOTIDE SEQUENCE</scope>
</reference>
<protein>
    <recommendedName>
        <fullName evidence="2">Terminase large subunit gp17-like C-terminal domain-containing protein</fullName>
    </recommendedName>
</protein>